<protein>
    <submittedName>
        <fullName evidence="3">Uncharacterized protein</fullName>
    </submittedName>
</protein>
<dbReference type="EMBL" id="WVHS01000001">
    <property type="protein sequence ID" value="MXV14993.1"/>
    <property type="molecule type" value="Genomic_DNA"/>
</dbReference>
<keyword evidence="2" id="KW-0732">Signal</keyword>
<feature type="signal peptide" evidence="2">
    <location>
        <begin position="1"/>
        <end position="29"/>
    </location>
</feature>
<evidence type="ECO:0000313" key="3">
    <source>
        <dbReference type="EMBL" id="MXV14993.1"/>
    </source>
</evidence>
<reference evidence="3 4" key="1">
    <citation type="submission" date="2019-11" db="EMBL/GenBank/DDBJ databases">
        <title>Pedobacter sp. HMF7056 Genome sequencing and assembly.</title>
        <authorList>
            <person name="Kang H."/>
            <person name="Kim H."/>
            <person name="Joh K."/>
        </authorList>
    </citation>
    <scope>NUCLEOTIDE SEQUENCE [LARGE SCALE GENOMIC DNA]</scope>
    <source>
        <strain evidence="3 4">HMF7056</strain>
    </source>
</reference>
<evidence type="ECO:0000256" key="1">
    <source>
        <dbReference type="SAM" id="MobiDB-lite"/>
    </source>
</evidence>
<feature type="region of interest" description="Disordered" evidence="1">
    <location>
        <begin position="171"/>
        <end position="203"/>
    </location>
</feature>
<evidence type="ECO:0000256" key="2">
    <source>
        <dbReference type="SAM" id="SignalP"/>
    </source>
</evidence>
<gene>
    <name evidence="3" type="ORF">GS398_06755</name>
</gene>
<dbReference type="RefSeq" id="WP_160905925.1">
    <property type="nucleotide sequence ID" value="NZ_WVHS01000001.1"/>
</dbReference>
<accession>A0A7K1XVH1</accession>
<dbReference type="AlphaFoldDB" id="A0A7K1XVH1"/>
<feature type="chain" id="PRO_5029562946" evidence="2">
    <location>
        <begin position="30"/>
        <end position="306"/>
    </location>
</feature>
<sequence length="306" mass="32934">MNEPYHAFLRKFPAITCVLFTLLCGTSFAQGVSLAGIWEGTLTHGIHPVTMTLYLEQGADKVSGTMRLMTGEAKQVVVYTIKATVTGGKIVMTDLEVNNELNATPLLKSKKVYTGTVNSNKDSTYIKGTWAAQAQSGPFTLRRTSLGTPGQPVTPGAGKLSAGEPVIPKQPVASAPVPVPKGTVAPPKNDTPVNAGNVKPAPSKPAGRALRLMVTEAGLADGDRISVYFNGVLMADNVLLTRNAIYIDVPYVPGKLNKLEIESKSSGKDDRSTVLLSFYDKTRHQHHQIRADCRADQRRSLSMIIY</sequence>
<organism evidence="3 4">
    <name type="scientific">Hufsiella ginkgonis</name>
    <dbReference type="NCBI Taxonomy" id="2695274"/>
    <lineage>
        <taxon>Bacteria</taxon>
        <taxon>Pseudomonadati</taxon>
        <taxon>Bacteroidota</taxon>
        <taxon>Sphingobacteriia</taxon>
        <taxon>Sphingobacteriales</taxon>
        <taxon>Sphingobacteriaceae</taxon>
        <taxon>Hufsiella</taxon>
    </lineage>
</organism>
<evidence type="ECO:0000313" key="4">
    <source>
        <dbReference type="Proteomes" id="UP000451233"/>
    </source>
</evidence>
<name>A0A7K1XVH1_9SPHI</name>
<dbReference type="Proteomes" id="UP000451233">
    <property type="component" value="Unassembled WGS sequence"/>
</dbReference>
<comment type="caution">
    <text evidence="3">The sequence shown here is derived from an EMBL/GenBank/DDBJ whole genome shotgun (WGS) entry which is preliminary data.</text>
</comment>
<keyword evidence="4" id="KW-1185">Reference proteome</keyword>
<proteinExistence type="predicted"/>